<dbReference type="Pfam" id="PF00642">
    <property type="entry name" value="zf-CCCH"/>
    <property type="match status" value="1"/>
</dbReference>
<dbReference type="PANTHER" id="PTHR12547:SF18">
    <property type="entry name" value="PROTEIN TIS11"/>
    <property type="match status" value="1"/>
</dbReference>
<evidence type="ECO:0000313" key="1">
    <source>
        <dbReference type="EMBL" id="CAK8988161.1"/>
    </source>
</evidence>
<dbReference type="InterPro" id="IPR000571">
    <property type="entry name" value="Znf_CCCH"/>
</dbReference>
<evidence type="ECO:0000313" key="2">
    <source>
        <dbReference type="Proteomes" id="UP001642464"/>
    </source>
</evidence>
<dbReference type="Gene3D" id="4.10.1000.10">
    <property type="entry name" value="Zinc finger, CCCH-type"/>
    <property type="match status" value="2"/>
</dbReference>
<accession>A0ABP0HF92</accession>
<sequence length="177" mass="19638">MAAVMTSEVTRRTLRFTRMCRYWGSNRCMMGDTCNFAHSDDELRHAPDLVATKLCYQFSSKGKCSKGATCTFAHGALELRPSPPEARRPQEMEPMKVAQVAADDTAVSVRPTRTCASKLVLITTPFRPPPGLLAPEEIKDRFESESAASTSSPFSPRKESSEIDSEPCSPKSEIFWL</sequence>
<name>A0ABP0HF92_9DINO</name>
<dbReference type="Proteomes" id="UP001642464">
    <property type="component" value="Unassembled WGS sequence"/>
</dbReference>
<dbReference type="InterPro" id="IPR036855">
    <property type="entry name" value="Znf_CCCH_sf"/>
</dbReference>
<dbReference type="PANTHER" id="PTHR12547">
    <property type="entry name" value="CCCH ZINC FINGER/TIS11-RELATED"/>
    <property type="match status" value="1"/>
</dbReference>
<organism evidence="1 2">
    <name type="scientific">Durusdinium trenchii</name>
    <dbReference type="NCBI Taxonomy" id="1381693"/>
    <lineage>
        <taxon>Eukaryota</taxon>
        <taxon>Sar</taxon>
        <taxon>Alveolata</taxon>
        <taxon>Dinophyceae</taxon>
        <taxon>Suessiales</taxon>
        <taxon>Symbiodiniaceae</taxon>
        <taxon>Durusdinium</taxon>
    </lineage>
</organism>
<proteinExistence type="predicted"/>
<dbReference type="SUPFAM" id="SSF90229">
    <property type="entry name" value="CCCH zinc finger"/>
    <property type="match status" value="2"/>
</dbReference>
<dbReference type="Pfam" id="PF14608">
    <property type="entry name" value="zf-CCCH_2"/>
    <property type="match status" value="1"/>
</dbReference>
<gene>
    <name evidence="1" type="ORF">SCF082_LOCUS1271</name>
</gene>
<dbReference type="SMART" id="SM00356">
    <property type="entry name" value="ZnF_C3H1"/>
    <property type="match status" value="2"/>
</dbReference>
<protein>
    <submittedName>
        <fullName evidence="1">mRNA decay activator protein ZFP36 (TPA-induced sequence 11) (Tristetraprolin) (Zinc finger protein 36) (Zfp-36)</fullName>
    </submittedName>
</protein>
<dbReference type="InterPro" id="IPR045877">
    <property type="entry name" value="ZFP36-like"/>
</dbReference>
<comment type="caution">
    <text evidence="1">The sequence shown here is derived from an EMBL/GenBank/DDBJ whole genome shotgun (WGS) entry which is preliminary data.</text>
</comment>
<dbReference type="EMBL" id="CAXAMM010000603">
    <property type="protein sequence ID" value="CAK8988161.1"/>
    <property type="molecule type" value="Genomic_DNA"/>
</dbReference>
<dbReference type="PROSITE" id="PS50103">
    <property type="entry name" value="ZF_C3H1"/>
    <property type="match status" value="2"/>
</dbReference>
<keyword evidence="2" id="KW-1185">Reference proteome</keyword>
<reference evidence="1 2" key="1">
    <citation type="submission" date="2024-02" db="EMBL/GenBank/DDBJ databases">
        <authorList>
            <person name="Chen Y."/>
            <person name="Shah S."/>
            <person name="Dougan E. K."/>
            <person name="Thang M."/>
            <person name="Chan C."/>
        </authorList>
    </citation>
    <scope>NUCLEOTIDE SEQUENCE [LARGE SCALE GENOMIC DNA]</scope>
</reference>